<reference evidence="9 10" key="1">
    <citation type="submission" date="2021-02" db="EMBL/GenBank/DDBJ databases">
        <title>Alicyclobacillus curvatus sp. nov. and Alicyclobacillus mengziensis sp. nov., two acidophilic bacteria isolated from acid mine drainage.</title>
        <authorList>
            <person name="Huang Y."/>
        </authorList>
    </citation>
    <scope>NUCLEOTIDE SEQUENCE [LARGE SCALE GENOMIC DNA]</scope>
    <source>
        <strain evidence="9 10">S30H14</strain>
    </source>
</reference>
<dbReference type="GO" id="GO:0055085">
    <property type="term" value="P:transmembrane transport"/>
    <property type="evidence" value="ECO:0007669"/>
    <property type="project" value="InterPro"/>
</dbReference>
<dbReference type="InterPro" id="IPR000515">
    <property type="entry name" value="MetI-like"/>
</dbReference>
<keyword evidence="5 7" id="KW-1133">Transmembrane helix</keyword>
<dbReference type="PROSITE" id="PS50928">
    <property type="entry name" value="ABC_TM1"/>
    <property type="match status" value="1"/>
</dbReference>
<dbReference type="SUPFAM" id="SSF161098">
    <property type="entry name" value="MetI-like"/>
    <property type="match status" value="1"/>
</dbReference>
<name>A0A9X7VVW4_9BACL</name>
<feature type="transmembrane region" description="Helical" evidence="7">
    <location>
        <begin position="66"/>
        <end position="90"/>
    </location>
</feature>
<evidence type="ECO:0000256" key="5">
    <source>
        <dbReference type="ARBA" id="ARBA00022989"/>
    </source>
</evidence>
<feature type="transmembrane region" description="Helical" evidence="7">
    <location>
        <begin position="132"/>
        <end position="152"/>
    </location>
</feature>
<dbReference type="InterPro" id="IPR035906">
    <property type="entry name" value="MetI-like_sf"/>
</dbReference>
<evidence type="ECO:0000256" key="3">
    <source>
        <dbReference type="ARBA" id="ARBA00022475"/>
    </source>
</evidence>
<dbReference type="Pfam" id="PF00528">
    <property type="entry name" value="BPD_transp_1"/>
    <property type="match status" value="1"/>
</dbReference>
<evidence type="ECO:0000256" key="1">
    <source>
        <dbReference type="ARBA" id="ARBA00004651"/>
    </source>
</evidence>
<sequence length="273" mass="30412">MRHWRRGLSWLTQAGIGVLFGFPLYWVVVTALNSPQNVYKIPPAFIPQLDFKPLTSVLQQANWTGYILNTVMISVVTVILVLITSALGGYALASLKFRGKNLILLFILGTMMIPAQAILIPQFVVISKLHLLNTYAVEIVPFAASAFGVFMFRQFFMTMPKAYWEAVTIEGGNHLFYLWRVAVPLAKPAVITTALLTFIGAWNMFQWPLIMTNNRNIQPLEVVLAHYMTFYQGNIPKMTAAVLIALLPIAVVFFIAQRHIVAGVAGRDAGIKG</sequence>
<comment type="similarity">
    <text evidence="7">Belongs to the binding-protein-dependent transport system permease family.</text>
</comment>
<feature type="domain" description="ABC transmembrane type-1" evidence="8">
    <location>
        <begin position="67"/>
        <end position="256"/>
    </location>
</feature>
<evidence type="ECO:0000313" key="9">
    <source>
        <dbReference type="EMBL" id="QSO46044.1"/>
    </source>
</evidence>
<dbReference type="CDD" id="cd06261">
    <property type="entry name" value="TM_PBP2"/>
    <property type="match status" value="1"/>
</dbReference>
<dbReference type="PANTHER" id="PTHR43744:SF12">
    <property type="entry name" value="ABC TRANSPORTER PERMEASE PROTEIN MG189-RELATED"/>
    <property type="match status" value="1"/>
</dbReference>
<dbReference type="GO" id="GO:0005886">
    <property type="term" value="C:plasma membrane"/>
    <property type="evidence" value="ECO:0007669"/>
    <property type="project" value="UniProtKB-SubCell"/>
</dbReference>
<protein>
    <submittedName>
        <fullName evidence="9">Carbohydrate ABC transporter permease</fullName>
    </submittedName>
</protein>
<organism evidence="9 10">
    <name type="scientific">Alicyclobacillus mengziensis</name>
    <dbReference type="NCBI Taxonomy" id="2931921"/>
    <lineage>
        <taxon>Bacteria</taxon>
        <taxon>Bacillati</taxon>
        <taxon>Bacillota</taxon>
        <taxon>Bacilli</taxon>
        <taxon>Bacillales</taxon>
        <taxon>Alicyclobacillaceae</taxon>
        <taxon>Alicyclobacillus</taxon>
    </lineage>
</organism>
<evidence type="ECO:0000259" key="8">
    <source>
        <dbReference type="PROSITE" id="PS50928"/>
    </source>
</evidence>
<evidence type="ECO:0000256" key="7">
    <source>
        <dbReference type="RuleBase" id="RU363032"/>
    </source>
</evidence>
<evidence type="ECO:0000313" key="10">
    <source>
        <dbReference type="Proteomes" id="UP000663505"/>
    </source>
</evidence>
<keyword evidence="2 7" id="KW-0813">Transport</keyword>
<dbReference type="KEGG" id="afx:JZ786_16110"/>
<feature type="transmembrane region" description="Helical" evidence="7">
    <location>
        <begin position="238"/>
        <end position="256"/>
    </location>
</feature>
<keyword evidence="6 7" id="KW-0472">Membrane</keyword>
<dbReference type="RefSeq" id="WP_206655416.1">
    <property type="nucleotide sequence ID" value="NZ_CP071182.1"/>
</dbReference>
<dbReference type="AlphaFoldDB" id="A0A9X7VVW4"/>
<dbReference type="Proteomes" id="UP000663505">
    <property type="component" value="Chromosome"/>
</dbReference>
<feature type="transmembrane region" description="Helical" evidence="7">
    <location>
        <begin position="102"/>
        <end position="126"/>
    </location>
</feature>
<dbReference type="PANTHER" id="PTHR43744">
    <property type="entry name" value="ABC TRANSPORTER PERMEASE PROTEIN MG189-RELATED-RELATED"/>
    <property type="match status" value="1"/>
</dbReference>
<feature type="transmembrane region" description="Helical" evidence="7">
    <location>
        <begin position="7"/>
        <end position="28"/>
    </location>
</feature>
<comment type="subcellular location">
    <subcellularLocation>
        <location evidence="1 7">Cell membrane</location>
        <topology evidence="1 7">Multi-pass membrane protein</topology>
    </subcellularLocation>
</comment>
<feature type="transmembrane region" description="Helical" evidence="7">
    <location>
        <begin position="185"/>
        <end position="205"/>
    </location>
</feature>
<dbReference type="Gene3D" id="1.10.3720.10">
    <property type="entry name" value="MetI-like"/>
    <property type="match status" value="1"/>
</dbReference>
<dbReference type="EMBL" id="CP071182">
    <property type="protein sequence ID" value="QSO46044.1"/>
    <property type="molecule type" value="Genomic_DNA"/>
</dbReference>
<evidence type="ECO:0000256" key="2">
    <source>
        <dbReference type="ARBA" id="ARBA00022448"/>
    </source>
</evidence>
<proteinExistence type="inferred from homology"/>
<keyword evidence="4 7" id="KW-0812">Transmembrane</keyword>
<evidence type="ECO:0000256" key="4">
    <source>
        <dbReference type="ARBA" id="ARBA00022692"/>
    </source>
</evidence>
<gene>
    <name evidence="9" type="ORF">JZ786_16110</name>
</gene>
<keyword evidence="3" id="KW-1003">Cell membrane</keyword>
<accession>A0A9X7VVW4</accession>
<evidence type="ECO:0000256" key="6">
    <source>
        <dbReference type="ARBA" id="ARBA00023136"/>
    </source>
</evidence>
<keyword evidence="10" id="KW-1185">Reference proteome</keyword>